<dbReference type="SUPFAM" id="SSF52768">
    <property type="entry name" value="Arginase/deacetylase"/>
    <property type="match status" value="1"/>
</dbReference>
<dbReference type="PANTHER" id="PTHR10625:SF17">
    <property type="entry name" value="HISTONE DEACETYLASE 8"/>
    <property type="match status" value="1"/>
</dbReference>
<dbReference type="Proteomes" id="UP000214566">
    <property type="component" value="Unassembled WGS sequence"/>
</dbReference>
<gene>
    <name evidence="7" type="primary">aphA</name>
    <name evidence="7" type="ORF">THIARS_60695</name>
</gene>
<reference evidence="7 8" key="1">
    <citation type="submission" date="2016-06" db="EMBL/GenBank/DDBJ databases">
        <authorList>
            <person name="Kjaerup R.B."/>
            <person name="Dalgaard T.S."/>
            <person name="Juul-Madsen H.R."/>
        </authorList>
    </citation>
    <scope>NUCLEOTIDE SEQUENCE [LARGE SCALE GENOMIC DNA]</scope>
    <source>
        <strain evidence="7 8">DSM 16361</strain>
    </source>
</reference>
<comment type="cofactor">
    <cofactor evidence="1">
        <name>Zn(2+)</name>
        <dbReference type="ChEBI" id="CHEBI:29105"/>
    </cofactor>
</comment>
<dbReference type="InterPro" id="IPR023801">
    <property type="entry name" value="His_deacetylse_dom"/>
</dbReference>
<dbReference type="AlphaFoldDB" id="A0A238D443"/>
<dbReference type="InterPro" id="IPR000286">
    <property type="entry name" value="HDACs"/>
</dbReference>
<evidence type="ECO:0000256" key="3">
    <source>
        <dbReference type="ARBA" id="ARBA00022723"/>
    </source>
</evidence>
<evidence type="ECO:0000256" key="5">
    <source>
        <dbReference type="ARBA" id="ARBA00022833"/>
    </source>
</evidence>
<dbReference type="PRINTS" id="PR01270">
    <property type="entry name" value="HDASUPER"/>
</dbReference>
<keyword evidence="5" id="KW-0862">Zinc</keyword>
<evidence type="ECO:0000256" key="1">
    <source>
        <dbReference type="ARBA" id="ARBA00001947"/>
    </source>
</evidence>
<dbReference type="InterPro" id="IPR023696">
    <property type="entry name" value="Ureohydrolase_dom_sf"/>
</dbReference>
<dbReference type="Pfam" id="PF00850">
    <property type="entry name" value="Hist_deacetyl"/>
    <property type="match status" value="1"/>
</dbReference>
<evidence type="ECO:0000259" key="6">
    <source>
        <dbReference type="Pfam" id="PF00850"/>
    </source>
</evidence>
<dbReference type="EMBL" id="FLMQ01000055">
    <property type="protein sequence ID" value="SBP87982.1"/>
    <property type="molecule type" value="Genomic_DNA"/>
</dbReference>
<evidence type="ECO:0000256" key="2">
    <source>
        <dbReference type="ARBA" id="ARBA00005947"/>
    </source>
</evidence>
<keyword evidence="4 7" id="KW-0378">Hydrolase</keyword>
<evidence type="ECO:0000313" key="8">
    <source>
        <dbReference type="Proteomes" id="UP000214566"/>
    </source>
</evidence>
<evidence type="ECO:0000256" key="4">
    <source>
        <dbReference type="ARBA" id="ARBA00022801"/>
    </source>
</evidence>
<organism evidence="7 8">
    <name type="scientific">Thiomonas delicata</name>
    <name type="common">Thiomonas cuprina</name>
    <dbReference type="NCBI Taxonomy" id="364030"/>
    <lineage>
        <taxon>Bacteria</taxon>
        <taxon>Pseudomonadati</taxon>
        <taxon>Pseudomonadota</taxon>
        <taxon>Betaproteobacteria</taxon>
        <taxon>Burkholderiales</taxon>
        <taxon>Thiomonas</taxon>
    </lineage>
</organism>
<accession>A0A238D443</accession>
<feature type="domain" description="Histone deacetylase" evidence="6">
    <location>
        <begin position="40"/>
        <end position="358"/>
    </location>
</feature>
<protein>
    <submittedName>
        <fullName evidence="7">Acetylpolyamine aminohydrolase</fullName>
    </submittedName>
</protein>
<dbReference type="GO" id="GO:0040029">
    <property type="term" value="P:epigenetic regulation of gene expression"/>
    <property type="evidence" value="ECO:0007669"/>
    <property type="project" value="TreeGrafter"/>
</dbReference>
<dbReference type="InterPro" id="IPR037138">
    <property type="entry name" value="His_deacetylse_dom_sf"/>
</dbReference>
<name>A0A238D443_THIDL</name>
<keyword evidence="3" id="KW-0479">Metal-binding</keyword>
<keyword evidence="8" id="KW-1185">Reference proteome</keyword>
<dbReference type="GO" id="GO:0004407">
    <property type="term" value="F:histone deacetylase activity"/>
    <property type="evidence" value="ECO:0007669"/>
    <property type="project" value="TreeGrafter"/>
</dbReference>
<dbReference type="PANTHER" id="PTHR10625">
    <property type="entry name" value="HISTONE DEACETYLASE HDAC1-RELATED"/>
    <property type="match status" value="1"/>
</dbReference>
<sequence>MLITVQHCIEHPMKIFHNPLHAQHAGRQEMFRGRMVPCHEVPARLDFVLAALQSRPLGPLLATAIPDAELHAAMARVHRAPYLDFLARAWDAWVAMDQANAERDALPSVWPLPSRHGFRTDVVPRNFAAQLGLYAFDAGTPLMAGTWAAARAGAGCALAAAQDVLGGARSAFALSRPPGHHAGPDYFGGYCFLNNAAIAAQALRDGGHPRVAVLDVDYHHGNGTQTIFYARPDVLTVSIHGDPATEYPFFLGHADERGAEAGAGCNLNLPLPRGTGFATWRAALDQALNAVARFGATALVVPMGLDTFAGDPISGFQLHSADYLAVGQALAGAGLPTVFTFEGGYAVAEVGTNAVNLLEGFAQAV</sequence>
<proteinExistence type="inferred from homology"/>
<evidence type="ECO:0000313" key="7">
    <source>
        <dbReference type="EMBL" id="SBP87982.1"/>
    </source>
</evidence>
<dbReference type="GO" id="GO:0046872">
    <property type="term" value="F:metal ion binding"/>
    <property type="evidence" value="ECO:0007669"/>
    <property type="project" value="UniProtKB-KW"/>
</dbReference>
<comment type="similarity">
    <text evidence="2">Belongs to the histone deacetylase family.</text>
</comment>
<dbReference type="CDD" id="cd10001">
    <property type="entry name" value="HDAC_classII_APAH"/>
    <property type="match status" value="1"/>
</dbReference>
<dbReference type="Gene3D" id="3.40.800.20">
    <property type="entry name" value="Histone deacetylase domain"/>
    <property type="match status" value="1"/>
</dbReference>
<dbReference type="GO" id="GO:0016787">
    <property type="term" value="F:hydrolase activity"/>
    <property type="evidence" value="ECO:0007669"/>
    <property type="project" value="UniProtKB-KW"/>
</dbReference>